<dbReference type="Pfam" id="PF24864">
    <property type="entry name" value="DUF7730"/>
    <property type="match status" value="1"/>
</dbReference>
<protein>
    <recommendedName>
        <fullName evidence="2">DUF7730 domain-containing protein</fullName>
    </recommendedName>
</protein>
<comment type="caution">
    <text evidence="3">The sequence shown here is derived from an EMBL/GenBank/DDBJ whole genome shotgun (WGS) entry which is preliminary data.</text>
</comment>
<dbReference type="AlphaFoldDB" id="A0A9P9HM12"/>
<organism evidence="3 4">
    <name type="scientific">Fusarium redolens</name>
    <dbReference type="NCBI Taxonomy" id="48865"/>
    <lineage>
        <taxon>Eukaryota</taxon>
        <taxon>Fungi</taxon>
        <taxon>Dikarya</taxon>
        <taxon>Ascomycota</taxon>
        <taxon>Pezizomycotina</taxon>
        <taxon>Sordariomycetes</taxon>
        <taxon>Hypocreomycetidae</taxon>
        <taxon>Hypocreales</taxon>
        <taxon>Nectriaceae</taxon>
        <taxon>Fusarium</taxon>
        <taxon>Fusarium redolens species complex</taxon>
    </lineage>
</organism>
<dbReference type="GeneID" id="70226603"/>
<reference evidence="3" key="1">
    <citation type="journal article" date="2021" name="Nat. Commun.">
        <title>Genetic determinants of endophytism in the Arabidopsis root mycobiome.</title>
        <authorList>
            <person name="Mesny F."/>
            <person name="Miyauchi S."/>
            <person name="Thiergart T."/>
            <person name="Pickel B."/>
            <person name="Atanasova L."/>
            <person name="Karlsson M."/>
            <person name="Huettel B."/>
            <person name="Barry K.W."/>
            <person name="Haridas S."/>
            <person name="Chen C."/>
            <person name="Bauer D."/>
            <person name="Andreopoulos W."/>
            <person name="Pangilinan J."/>
            <person name="LaButti K."/>
            <person name="Riley R."/>
            <person name="Lipzen A."/>
            <person name="Clum A."/>
            <person name="Drula E."/>
            <person name="Henrissat B."/>
            <person name="Kohler A."/>
            <person name="Grigoriev I.V."/>
            <person name="Martin F.M."/>
            <person name="Hacquard S."/>
        </authorList>
    </citation>
    <scope>NUCLEOTIDE SEQUENCE</scope>
    <source>
        <strain evidence="3">MPI-CAGE-AT-0023</strain>
    </source>
</reference>
<evidence type="ECO:0000313" key="4">
    <source>
        <dbReference type="Proteomes" id="UP000720189"/>
    </source>
</evidence>
<keyword evidence="4" id="KW-1185">Reference proteome</keyword>
<sequence>MSLSPREPDAEEIERNWNAIWESRVKELPLLPDPRPRALTPDPFPNSDSASKQAPRPLYQESSSWFKVPPNIRRDILRLAFGDTRLHMYMEYGYPDVPREQESKFHCKIVVGPGDDAKEEFRIVDKSQPTTWHWWGSRCHRFLPISTKEIGPMTRKGLEGPWDDCCRDGGNHRLCKIWRMQEGPSACHIGIMGWLLSCRQNYFEAINVLYSTNTLILNSSHMITHLPQLILPQRLKTITSLEITWPLETKFTPDQSYDNLNQDHLESILCLLSSEWLVSLRHLYVFLDEDEAWLGRSGLDAYSDIIFDHLDSFARRMTHLNECAFAIPDYLFESIHCGATTVEVEEQGGVSMYSHNNSYQQVWRDIHGNMTAVQLPYVDSYPKAPYNLPQGDDQVPGYWVLEVNTHKVPHTPPPHLQICSLGGCNGSSSYDQLERFGSPLSPRSDLSGYSPASPQYSPVSPRFNPRSRTGSNQPSVPEMGQ</sequence>
<accession>A0A9P9HM12</accession>
<feature type="region of interest" description="Disordered" evidence="1">
    <location>
        <begin position="30"/>
        <end position="58"/>
    </location>
</feature>
<gene>
    <name evidence="3" type="ORF">BKA55DRAFT_610480</name>
</gene>
<feature type="region of interest" description="Disordered" evidence="1">
    <location>
        <begin position="433"/>
        <end position="481"/>
    </location>
</feature>
<dbReference type="PANTHER" id="PTHR38790">
    <property type="entry name" value="2EXR DOMAIN-CONTAINING PROTEIN-RELATED"/>
    <property type="match status" value="1"/>
</dbReference>
<dbReference type="OrthoDB" id="515692at2759"/>
<evidence type="ECO:0000256" key="1">
    <source>
        <dbReference type="SAM" id="MobiDB-lite"/>
    </source>
</evidence>
<dbReference type="EMBL" id="JAGMUX010000005">
    <property type="protein sequence ID" value="KAH7259403.1"/>
    <property type="molecule type" value="Genomic_DNA"/>
</dbReference>
<dbReference type="RefSeq" id="XP_046052111.1">
    <property type="nucleotide sequence ID" value="XM_046196649.1"/>
</dbReference>
<feature type="domain" description="DUF7730" evidence="2">
    <location>
        <begin position="172"/>
        <end position="286"/>
    </location>
</feature>
<feature type="compositionally biased region" description="Polar residues" evidence="1">
    <location>
        <begin position="466"/>
        <end position="475"/>
    </location>
</feature>
<dbReference type="Proteomes" id="UP000720189">
    <property type="component" value="Unassembled WGS sequence"/>
</dbReference>
<proteinExistence type="predicted"/>
<dbReference type="PANTHER" id="PTHR38790:SF4">
    <property type="entry name" value="2EXR DOMAIN-CONTAINING PROTEIN"/>
    <property type="match status" value="1"/>
</dbReference>
<dbReference type="InterPro" id="IPR056632">
    <property type="entry name" value="DUF7730"/>
</dbReference>
<evidence type="ECO:0000259" key="2">
    <source>
        <dbReference type="Pfam" id="PF24864"/>
    </source>
</evidence>
<evidence type="ECO:0000313" key="3">
    <source>
        <dbReference type="EMBL" id="KAH7259403.1"/>
    </source>
</evidence>
<name>A0A9P9HM12_FUSRE</name>